<reference evidence="1 2" key="2">
    <citation type="submission" date="2018-11" db="EMBL/GenBank/DDBJ databases">
        <authorList>
            <consortium name="Pathogen Informatics"/>
        </authorList>
    </citation>
    <scope>NUCLEOTIDE SEQUENCE [LARGE SCALE GENOMIC DNA]</scope>
    <source>
        <strain evidence="1">Dakar</strain>
        <strain evidence="2">Dakar, Senegal</strain>
    </source>
</reference>
<dbReference type="AlphaFoldDB" id="A0A183JRM8"/>
<evidence type="ECO:0000313" key="3">
    <source>
        <dbReference type="WBParaSite" id="SCUD_0000536701-mRNA-1"/>
    </source>
</evidence>
<accession>A0A183JRM8</accession>
<keyword evidence="2" id="KW-1185">Reference proteome</keyword>
<evidence type="ECO:0000313" key="1">
    <source>
        <dbReference type="EMBL" id="VDO95152.1"/>
    </source>
</evidence>
<evidence type="ECO:0000313" key="2">
    <source>
        <dbReference type="Proteomes" id="UP000279833"/>
    </source>
</evidence>
<protein>
    <submittedName>
        <fullName evidence="3">SCP domain-containing protein</fullName>
    </submittedName>
</protein>
<dbReference type="Proteomes" id="UP000279833">
    <property type="component" value="Unassembled WGS sequence"/>
</dbReference>
<dbReference type="WBParaSite" id="SCUD_0000536701-mRNA-1">
    <property type="protein sequence ID" value="SCUD_0000536701-mRNA-1"/>
    <property type="gene ID" value="SCUD_0000536701"/>
</dbReference>
<name>A0A183JRM8_9TREM</name>
<proteinExistence type="predicted"/>
<sequence>MQEKTTSVAAVSAAVRLNIHKEKTKILRYNTTCTNPTTLDREVLVNAKTFTYHNSITDEHGGSGADVKVWIGKARAAYLQLKDISNSKQLSVNQHPGQNFQCKCQDSFIVWDGKLENYESHHPEDTSVY</sequence>
<organism evidence="3">
    <name type="scientific">Schistosoma curassoni</name>
    <dbReference type="NCBI Taxonomy" id="6186"/>
    <lineage>
        <taxon>Eukaryota</taxon>
        <taxon>Metazoa</taxon>
        <taxon>Spiralia</taxon>
        <taxon>Lophotrochozoa</taxon>
        <taxon>Platyhelminthes</taxon>
        <taxon>Trematoda</taxon>
        <taxon>Digenea</taxon>
        <taxon>Strigeidida</taxon>
        <taxon>Schistosomatoidea</taxon>
        <taxon>Schistosomatidae</taxon>
        <taxon>Schistosoma</taxon>
    </lineage>
</organism>
<dbReference type="EMBL" id="UZAK01008621">
    <property type="protein sequence ID" value="VDO95152.1"/>
    <property type="molecule type" value="Genomic_DNA"/>
</dbReference>
<reference evidence="3" key="1">
    <citation type="submission" date="2016-06" db="UniProtKB">
        <authorList>
            <consortium name="WormBaseParasite"/>
        </authorList>
    </citation>
    <scope>IDENTIFICATION</scope>
</reference>
<gene>
    <name evidence="1" type="ORF">SCUD_LOCUS5367</name>
</gene>